<dbReference type="FunFam" id="3.90.70.10:FF:000117">
    <property type="entry name" value="Probable papain cysteine protease"/>
    <property type="match status" value="1"/>
</dbReference>
<feature type="signal peptide" evidence="3">
    <location>
        <begin position="1"/>
        <end position="24"/>
    </location>
</feature>
<protein>
    <recommendedName>
        <fullName evidence="4">Peptidase C1A papain C-terminal domain-containing protein</fullName>
    </recommendedName>
</protein>
<keyword evidence="3" id="KW-0732">Signal</keyword>
<evidence type="ECO:0000313" key="5">
    <source>
        <dbReference type="EMBL" id="CAD9305969.1"/>
    </source>
</evidence>
<dbReference type="SMART" id="SM00645">
    <property type="entry name" value="Pept_C1"/>
    <property type="match status" value="1"/>
</dbReference>
<name>A0A7S1VQ97_9STRA</name>
<dbReference type="AlphaFoldDB" id="A0A7S1VQ97"/>
<dbReference type="EMBL" id="HBGK01046267">
    <property type="protein sequence ID" value="CAD9305969.1"/>
    <property type="molecule type" value="Transcribed_RNA"/>
</dbReference>
<feature type="chain" id="PRO_5031125487" description="Peptidase C1A papain C-terminal domain-containing protein" evidence="3">
    <location>
        <begin position="25"/>
        <end position="372"/>
    </location>
</feature>
<dbReference type="GO" id="GO:0006508">
    <property type="term" value="P:proteolysis"/>
    <property type="evidence" value="ECO:0007669"/>
    <property type="project" value="InterPro"/>
</dbReference>
<dbReference type="PRINTS" id="PR00705">
    <property type="entry name" value="PAPAIN"/>
</dbReference>
<evidence type="ECO:0000256" key="1">
    <source>
        <dbReference type="ARBA" id="ARBA00008455"/>
    </source>
</evidence>
<evidence type="ECO:0000256" key="2">
    <source>
        <dbReference type="ARBA" id="ARBA00023145"/>
    </source>
</evidence>
<comment type="similarity">
    <text evidence="1">Belongs to the peptidase C1 family.</text>
</comment>
<dbReference type="InterPro" id="IPR000668">
    <property type="entry name" value="Peptidase_C1A_C"/>
</dbReference>
<keyword evidence="2" id="KW-0865">Zymogen</keyword>
<dbReference type="Pfam" id="PF00112">
    <property type="entry name" value="Peptidase_C1"/>
    <property type="match status" value="1"/>
</dbReference>
<evidence type="ECO:0000259" key="4">
    <source>
        <dbReference type="SMART" id="SM00645"/>
    </source>
</evidence>
<feature type="domain" description="Peptidase C1A papain C-terminal" evidence="4">
    <location>
        <begin position="63"/>
        <end position="322"/>
    </location>
</feature>
<evidence type="ECO:0000256" key="3">
    <source>
        <dbReference type="SAM" id="SignalP"/>
    </source>
</evidence>
<organism evidence="5">
    <name type="scientific">Grammatophora oceanica</name>
    <dbReference type="NCBI Taxonomy" id="210454"/>
    <lineage>
        <taxon>Eukaryota</taxon>
        <taxon>Sar</taxon>
        <taxon>Stramenopiles</taxon>
        <taxon>Ochrophyta</taxon>
        <taxon>Bacillariophyta</taxon>
        <taxon>Fragilariophyceae</taxon>
        <taxon>Fragilariophycidae</taxon>
        <taxon>Rhabdonematales</taxon>
        <taxon>Grammatophoraceae</taxon>
        <taxon>Grammatophora</taxon>
    </lineage>
</organism>
<reference evidence="5" key="1">
    <citation type="submission" date="2021-01" db="EMBL/GenBank/DDBJ databases">
        <authorList>
            <person name="Corre E."/>
            <person name="Pelletier E."/>
            <person name="Niang G."/>
            <person name="Scheremetjew M."/>
            <person name="Finn R."/>
            <person name="Kale V."/>
            <person name="Holt S."/>
            <person name="Cochrane G."/>
            <person name="Meng A."/>
            <person name="Brown T."/>
            <person name="Cohen L."/>
        </authorList>
    </citation>
    <scope>NUCLEOTIDE SEQUENCE</scope>
    <source>
        <strain evidence="5">CCMP 410</strain>
    </source>
</reference>
<dbReference type="GO" id="GO:0008234">
    <property type="term" value="F:cysteine-type peptidase activity"/>
    <property type="evidence" value="ECO:0007669"/>
    <property type="project" value="InterPro"/>
</dbReference>
<sequence>MSYSLLVVTFLLVALQCSCGGVEGRDDRPPFHDSELLVPALAKDKGQRIISPLPISYISVDALPTNFSWSNVVEGGPSYLTKALNQHLPQWCGSCWAHGALSALADRIKIARNAQSPDINLAVQFLLNCGANEAGSCHGGSHWHAYQFIQNTTGYIPYDTCMPYLGCSSDSNETELCRALDTTCSAFNICRTCTHDGTCRAISPFPNASIAEYGYYKNDVNAIKAEIYMRGPVAAEVNGHALHDYAGGIFDNATASNLTTHIVSIVGWGEATTTTTTTSDDDSTTQYWIIRNSWGQYWGENLGFGRVRMGQLGLEKKVVWATPQSWTEVNTPCFEDGSNCEATAATYVDPSVTIQHPVLGHNVRATATTTKR</sequence>
<gene>
    <name evidence="5" type="ORF">GOCE00092_LOCUS24301</name>
</gene>
<dbReference type="Gene3D" id="3.90.70.10">
    <property type="entry name" value="Cysteine proteinases"/>
    <property type="match status" value="1"/>
</dbReference>
<dbReference type="InterPro" id="IPR038765">
    <property type="entry name" value="Papain-like_cys_pep_sf"/>
</dbReference>
<proteinExistence type="inferred from homology"/>
<dbReference type="PANTHER" id="PTHR12411">
    <property type="entry name" value="CYSTEINE PROTEASE FAMILY C1-RELATED"/>
    <property type="match status" value="1"/>
</dbReference>
<accession>A0A7S1VQ97</accession>
<dbReference type="InterPro" id="IPR013128">
    <property type="entry name" value="Peptidase_C1A"/>
</dbReference>
<dbReference type="SUPFAM" id="SSF54001">
    <property type="entry name" value="Cysteine proteinases"/>
    <property type="match status" value="1"/>
</dbReference>